<dbReference type="OrthoDB" id="9779267at2"/>
<gene>
    <name evidence="2" type="ORF">CRD60_03310</name>
</gene>
<dbReference type="EMBL" id="PDCG01000002">
    <property type="protein sequence ID" value="RBP98181.1"/>
    <property type="molecule type" value="Genomic_DNA"/>
</dbReference>
<dbReference type="Gene3D" id="3.40.720.10">
    <property type="entry name" value="Alkaline Phosphatase, subunit A"/>
    <property type="match status" value="1"/>
</dbReference>
<dbReference type="Pfam" id="PF01663">
    <property type="entry name" value="Phosphodiest"/>
    <property type="match status" value="1"/>
</dbReference>
<dbReference type="PANTHER" id="PTHR10151">
    <property type="entry name" value="ECTONUCLEOTIDE PYROPHOSPHATASE/PHOSPHODIESTERASE"/>
    <property type="match status" value="1"/>
</dbReference>
<keyword evidence="3" id="KW-1185">Reference proteome</keyword>
<accession>A0A366KC02</accession>
<name>A0A366KC02_9BIFI</name>
<sequence>MNLDLPSTQELLRLREPATYGDQDPMASPQPGQSGGGELLEGPRGGALHLSSLLPALTASLGHPVGTAVHRDPKALQEALGLPSASSAIVVLVDGLGYWNLKARLGHAPYLRSLMSQEVNQRPIASCAPTTTVAAMGTFGTGTCPGLTGMTGYTQRNPKTGKLSQLIQFRSALKPLDLQQQPTIFESLAGQEVRVTSSGLPKFADSPLTQAALRGSDYIGEMAPGQRARNAAQAARVPGLTYLYIRDADKNGHAYGWQSDQWIAALESIDSQLATLHRNAPAGCLIVITADHGMISTDPNQRIDIAEEEDLARGVALVGGEPRFTMLYAQPDVEADDIARRWREHLGTRARVMTRQEALELGLYGPVEERIIPMIGDVLVCAAEAVTIVDSRSQSAQATRLPSVHGSLTAAEQDIPCLIDLI</sequence>
<dbReference type="RefSeq" id="WP_113859865.1">
    <property type="nucleotide sequence ID" value="NZ_PDCG01000002.1"/>
</dbReference>
<proteinExistence type="predicted"/>
<evidence type="ECO:0000256" key="1">
    <source>
        <dbReference type="SAM" id="MobiDB-lite"/>
    </source>
</evidence>
<dbReference type="AlphaFoldDB" id="A0A366KC02"/>
<dbReference type="InterPro" id="IPR017850">
    <property type="entry name" value="Alkaline_phosphatase_core_sf"/>
</dbReference>
<dbReference type="PANTHER" id="PTHR10151:SF120">
    <property type="entry name" value="BIS(5'-ADENOSYL)-TRIPHOSPHATASE"/>
    <property type="match status" value="1"/>
</dbReference>
<dbReference type="InterPro" id="IPR002591">
    <property type="entry name" value="Phosphodiest/P_Trfase"/>
</dbReference>
<organism evidence="2 3">
    <name type="scientific">Bifidobacterium aemilianum</name>
    <dbReference type="NCBI Taxonomy" id="2493120"/>
    <lineage>
        <taxon>Bacteria</taxon>
        <taxon>Bacillati</taxon>
        <taxon>Actinomycetota</taxon>
        <taxon>Actinomycetes</taxon>
        <taxon>Bifidobacteriales</taxon>
        <taxon>Bifidobacteriaceae</taxon>
        <taxon>Bifidobacterium</taxon>
    </lineage>
</organism>
<comment type="caution">
    <text evidence="2">The sequence shown here is derived from an EMBL/GenBank/DDBJ whole genome shotgun (WGS) entry which is preliminary data.</text>
</comment>
<dbReference type="GO" id="GO:0016787">
    <property type="term" value="F:hydrolase activity"/>
    <property type="evidence" value="ECO:0007669"/>
    <property type="project" value="UniProtKB-ARBA"/>
</dbReference>
<evidence type="ECO:0000313" key="3">
    <source>
        <dbReference type="Proteomes" id="UP000252530"/>
    </source>
</evidence>
<evidence type="ECO:0000313" key="2">
    <source>
        <dbReference type="EMBL" id="RBP98181.1"/>
    </source>
</evidence>
<feature type="region of interest" description="Disordered" evidence="1">
    <location>
        <begin position="16"/>
        <end position="44"/>
    </location>
</feature>
<dbReference type="SUPFAM" id="SSF53649">
    <property type="entry name" value="Alkaline phosphatase-like"/>
    <property type="match status" value="1"/>
</dbReference>
<reference evidence="2 3" key="1">
    <citation type="submission" date="2017-10" db="EMBL/GenBank/DDBJ databases">
        <title>Bifidobacterium xylocopum sp. nov. and Bifidobacterium aemilianum sp. nov., from the carpenter bee (Xylocopa violacea) digestive tract.</title>
        <authorList>
            <person name="Alberoni D."/>
            <person name="Baffoni L."/>
            <person name="Di Gioia D."/>
            <person name="Gaggia F."/>
            <person name="Biavati B."/>
        </authorList>
    </citation>
    <scope>NUCLEOTIDE SEQUENCE [LARGE SCALE GENOMIC DNA]</scope>
    <source>
        <strain evidence="2 3">XV10</strain>
    </source>
</reference>
<feature type="compositionally biased region" description="Gly residues" evidence="1">
    <location>
        <begin position="33"/>
        <end position="44"/>
    </location>
</feature>
<protein>
    <submittedName>
        <fullName evidence="2">Nucleotide pyrophosphatase</fullName>
    </submittedName>
</protein>
<dbReference type="Proteomes" id="UP000252530">
    <property type="component" value="Unassembled WGS sequence"/>
</dbReference>